<proteinExistence type="predicted"/>
<organism evidence="12 13">
    <name type="scientific">Castanea mollissima</name>
    <name type="common">Chinese chestnut</name>
    <dbReference type="NCBI Taxonomy" id="60419"/>
    <lineage>
        <taxon>Eukaryota</taxon>
        <taxon>Viridiplantae</taxon>
        <taxon>Streptophyta</taxon>
        <taxon>Embryophyta</taxon>
        <taxon>Tracheophyta</taxon>
        <taxon>Spermatophyta</taxon>
        <taxon>Magnoliopsida</taxon>
        <taxon>eudicotyledons</taxon>
        <taxon>Gunneridae</taxon>
        <taxon>Pentapetalae</taxon>
        <taxon>rosids</taxon>
        <taxon>fabids</taxon>
        <taxon>Fagales</taxon>
        <taxon>Fagaceae</taxon>
        <taxon>Castanea</taxon>
    </lineage>
</organism>
<gene>
    <name evidence="12" type="ORF">CMV_003458</name>
</gene>
<dbReference type="PANTHER" id="PTHR31044">
    <property type="entry name" value="BETA-1,3 GLUCANASE"/>
    <property type="match status" value="1"/>
</dbReference>
<feature type="domain" description="X8" evidence="11">
    <location>
        <begin position="20"/>
        <end position="104"/>
    </location>
</feature>
<sequence>MAFLAFLVLFLAMTDFSSATWCVCKDGLSDAVLQKSLDFACGAGADCNPIHQAGSCFNPNTVKNHCSYAVNSYFQKKGQAQGTCDFAGTAAISTSDPSSTGCPYPSSASTAGTSTTPVTTTPSTTTPSTTTPSTTTPTTTTPTTTTPTTASPYTTTTPSNGVLGGIGTGIGPSGVGINTDDSHGGLRLADTTFFSFFMTILFTGDGGGKKPQRNEDSPSEEEWPACMAAMVTEEDQDIGLETARERHMRRDVAIQAPFMTQPICPIPKNLQPTAFESN</sequence>
<accession>A0A8J4VV61</accession>
<comment type="subcellular location">
    <subcellularLocation>
        <location evidence="1">Cell membrane</location>
        <topology evidence="1">Lipid-anchor</topology>
        <topology evidence="1">GPI-anchor</topology>
    </subcellularLocation>
</comment>
<dbReference type="GO" id="GO:0098552">
    <property type="term" value="C:side of membrane"/>
    <property type="evidence" value="ECO:0007669"/>
    <property type="project" value="UniProtKB-KW"/>
</dbReference>
<feature type="region of interest" description="Disordered" evidence="9">
    <location>
        <begin position="95"/>
        <end position="162"/>
    </location>
</feature>
<dbReference type="PANTHER" id="PTHR31044:SF25">
    <property type="entry name" value="PLASMODESMATA CALLOSE-BINDING PROTEIN 3"/>
    <property type="match status" value="1"/>
</dbReference>
<evidence type="ECO:0000256" key="5">
    <source>
        <dbReference type="ARBA" id="ARBA00023136"/>
    </source>
</evidence>
<evidence type="ECO:0000256" key="3">
    <source>
        <dbReference type="ARBA" id="ARBA00022622"/>
    </source>
</evidence>
<feature type="chain" id="PRO_5035262668" description="X8 domain-containing protein" evidence="10">
    <location>
        <begin position="20"/>
        <end position="278"/>
    </location>
</feature>
<dbReference type="AlphaFoldDB" id="A0A8J4VV61"/>
<dbReference type="OrthoDB" id="1930814at2759"/>
<evidence type="ECO:0000256" key="10">
    <source>
        <dbReference type="SAM" id="SignalP"/>
    </source>
</evidence>
<keyword evidence="6" id="KW-1015">Disulfide bond</keyword>
<keyword evidence="4 10" id="KW-0732">Signal</keyword>
<evidence type="ECO:0000256" key="6">
    <source>
        <dbReference type="ARBA" id="ARBA00023157"/>
    </source>
</evidence>
<dbReference type="FunFam" id="1.20.58.1040:FF:000001">
    <property type="entry name" value="Glucan endo-1,3-beta-glucosidase 4"/>
    <property type="match status" value="1"/>
</dbReference>
<evidence type="ECO:0000256" key="8">
    <source>
        <dbReference type="ARBA" id="ARBA00023288"/>
    </source>
</evidence>
<evidence type="ECO:0000256" key="7">
    <source>
        <dbReference type="ARBA" id="ARBA00023180"/>
    </source>
</evidence>
<evidence type="ECO:0000313" key="12">
    <source>
        <dbReference type="EMBL" id="KAF3973093.1"/>
    </source>
</evidence>
<dbReference type="SMART" id="SM00768">
    <property type="entry name" value="X8"/>
    <property type="match status" value="1"/>
</dbReference>
<dbReference type="InterPro" id="IPR044788">
    <property type="entry name" value="X8_dom_prot"/>
</dbReference>
<reference evidence="12" key="1">
    <citation type="submission" date="2020-03" db="EMBL/GenBank/DDBJ databases">
        <title>Castanea mollissima Vanexum genome sequencing.</title>
        <authorList>
            <person name="Staton M."/>
        </authorList>
    </citation>
    <scope>NUCLEOTIDE SEQUENCE</scope>
    <source>
        <tissue evidence="12">Leaf</tissue>
    </source>
</reference>
<evidence type="ECO:0000256" key="9">
    <source>
        <dbReference type="SAM" id="MobiDB-lite"/>
    </source>
</evidence>
<dbReference type="Gene3D" id="1.20.58.1040">
    <property type="match status" value="1"/>
</dbReference>
<comment type="caution">
    <text evidence="12">The sequence shown here is derived from an EMBL/GenBank/DDBJ whole genome shotgun (WGS) entry which is preliminary data.</text>
</comment>
<dbReference type="GO" id="GO:0005886">
    <property type="term" value="C:plasma membrane"/>
    <property type="evidence" value="ECO:0007669"/>
    <property type="project" value="UniProtKB-SubCell"/>
</dbReference>
<keyword evidence="3" id="KW-0336">GPI-anchor</keyword>
<evidence type="ECO:0000259" key="11">
    <source>
        <dbReference type="SMART" id="SM00768"/>
    </source>
</evidence>
<feature type="signal peptide" evidence="10">
    <location>
        <begin position="1"/>
        <end position="19"/>
    </location>
</feature>
<dbReference type="Proteomes" id="UP000737018">
    <property type="component" value="Unassembled WGS sequence"/>
</dbReference>
<dbReference type="Pfam" id="PF07983">
    <property type="entry name" value="X8"/>
    <property type="match status" value="1"/>
</dbReference>
<evidence type="ECO:0000256" key="1">
    <source>
        <dbReference type="ARBA" id="ARBA00004609"/>
    </source>
</evidence>
<feature type="compositionally biased region" description="Low complexity" evidence="9">
    <location>
        <begin position="105"/>
        <end position="161"/>
    </location>
</feature>
<keyword evidence="8" id="KW-0449">Lipoprotein</keyword>
<keyword evidence="5" id="KW-0472">Membrane</keyword>
<dbReference type="GO" id="GO:0009506">
    <property type="term" value="C:plasmodesma"/>
    <property type="evidence" value="ECO:0007669"/>
    <property type="project" value="UniProtKB-ARBA"/>
</dbReference>
<evidence type="ECO:0000313" key="13">
    <source>
        <dbReference type="Proteomes" id="UP000737018"/>
    </source>
</evidence>
<name>A0A8J4VV61_9ROSI</name>
<keyword evidence="13" id="KW-1185">Reference proteome</keyword>
<dbReference type="EMBL" id="JRKL02000276">
    <property type="protein sequence ID" value="KAF3973093.1"/>
    <property type="molecule type" value="Genomic_DNA"/>
</dbReference>
<keyword evidence="2" id="KW-1003">Cell membrane</keyword>
<dbReference type="InterPro" id="IPR012946">
    <property type="entry name" value="X8"/>
</dbReference>
<keyword evidence="7" id="KW-0325">Glycoprotein</keyword>
<protein>
    <recommendedName>
        <fullName evidence="11">X8 domain-containing protein</fullName>
    </recommendedName>
</protein>
<evidence type="ECO:0000256" key="4">
    <source>
        <dbReference type="ARBA" id="ARBA00022729"/>
    </source>
</evidence>
<evidence type="ECO:0000256" key="2">
    <source>
        <dbReference type="ARBA" id="ARBA00022475"/>
    </source>
</evidence>